<dbReference type="EMBL" id="CP133461">
    <property type="protein sequence ID" value="WMV77882.1"/>
    <property type="molecule type" value="Genomic_DNA"/>
</dbReference>
<accession>A0ABY9QIM4</accession>
<evidence type="ECO:0000313" key="7">
    <source>
        <dbReference type="EMBL" id="WMV77882.1"/>
    </source>
</evidence>
<sequence>MMTVVRLGYVAMSVHVPHCSPSQTMTVAQFRVLRDREAAIRKLERIARSNINNCLRLLKHNKAHEIRFFRLSSRLIPLANHPELENWDYLAPIREALQTIALFLQEYPMRLDFHPEHFVVLNSPDPDVFRASLNTLKLHAELLSGMGIDLEHRCVLHIGGGYGDKEKALEQLIHNWAYVPVWGQRMIMFENDDTVFTLRDALYACEKLSVPLVFDLHHHLANHDEEDWRPDWERIVATWHHSPLPMKMHISSPKSDRQFRAHHDFVDAEMFIRFLREVKGTVKQLDCMIEAKQKDEALFQLVRDLKHYNDLEWIDGASFFIK</sequence>
<evidence type="ECO:0000256" key="5">
    <source>
        <dbReference type="ARBA" id="ARBA00022801"/>
    </source>
</evidence>
<evidence type="ECO:0000256" key="4">
    <source>
        <dbReference type="ARBA" id="ARBA00022769"/>
    </source>
</evidence>
<evidence type="ECO:0000313" key="8">
    <source>
        <dbReference type="Proteomes" id="UP001297580"/>
    </source>
</evidence>
<dbReference type="Proteomes" id="UP001297580">
    <property type="component" value="Chromosome"/>
</dbReference>
<evidence type="ECO:0000256" key="3">
    <source>
        <dbReference type="ARBA" id="ARBA00022763"/>
    </source>
</evidence>
<dbReference type="NCBIfam" id="TIGR00629">
    <property type="entry name" value="uvde"/>
    <property type="match status" value="1"/>
</dbReference>
<keyword evidence="2 7" id="KW-0255">Endonuclease</keyword>
<keyword evidence="4" id="KW-0228">DNA excision</keyword>
<protein>
    <submittedName>
        <fullName evidence="7">UV DNA damage repair endonuclease UvsE</fullName>
    </submittedName>
</protein>
<evidence type="ECO:0000256" key="6">
    <source>
        <dbReference type="ARBA" id="ARBA00023204"/>
    </source>
</evidence>
<keyword evidence="3" id="KW-0227">DNA damage</keyword>
<dbReference type="InterPro" id="IPR004601">
    <property type="entry name" value="UvdE"/>
</dbReference>
<reference evidence="7 8" key="1">
    <citation type="submission" date="2023-08" db="EMBL/GenBank/DDBJ databases">
        <title>Complete genome sequence of Geobacillus thermodenitrificans K1041, a genetically tractable strain representative of the genus Geobacillus.</title>
        <authorList>
            <person name="Kani S."/>
            <person name="Suzuki H."/>
        </authorList>
    </citation>
    <scope>NUCLEOTIDE SEQUENCE [LARGE SCALE GENOMIC DNA]</scope>
    <source>
        <strain evidence="7 8">K1041</strain>
    </source>
</reference>
<keyword evidence="6" id="KW-0234">DNA repair</keyword>
<dbReference type="Pfam" id="PF03851">
    <property type="entry name" value="UvdE"/>
    <property type="match status" value="1"/>
</dbReference>
<dbReference type="PANTHER" id="PTHR31290">
    <property type="entry name" value="UV-DAMAGE ENDONUCLEASE"/>
    <property type="match status" value="1"/>
</dbReference>
<dbReference type="Gene3D" id="3.20.20.150">
    <property type="entry name" value="Divalent-metal-dependent TIM barrel enzymes"/>
    <property type="match status" value="1"/>
</dbReference>
<dbReference type="InterPro" id="IPR036237">
    <property type="entry name" value="Xyl_isomerase-like_sf"/>
</dbReference>
<evidence type="ECO:0000256" key="2">
    <source>
        <dbReference type="ARBA" id="ARBA00022759"/>
    </source>
</evidence>
<keyword evidence="1" id="KW-0540">Nuclease</keyword>
<keyword evidence="5" id="KW-0378">Hydrolase</keyword>
<evidence type="ECO:0000256" key="1">
    <source>
        <dbReference type="ARBA" id="ARBA00022722"/>
    </source>
</evidence>
<gene>
    <name evidence="7" type="primary">uvsE</name>
    <name evidence="7" type="ORF">HSX42_09150</name>
</gene>
<organism evidence="7 8">
    <name type="scientific">Geobacillus thermodenitrificans</name>
    <dbReference type="NCBI Taxonomy" id="33940"/>
    <lineage>
        <taxon>Bacteria</taxon>
        <taxon>Bacillati</taxon>
        <taxon>Bacillota</taxon>
        <taxon>Bacilli</taxon>
        <taxon>Bacillales</taxon>
        <taxon>Anoxybacillaceae</taxon>
        <taxon>Geobacillus</taxon>
    </lineage>
</organism>
<dbReference type="SUPFAM" id="SSF51658">
    <property type="entry name" value="Xylose isomerase-like"/>
    <property type="match status" value="1"/>
</dbReference>
<dbReference type="GO" id="GO:0004519">
    <property type="term" value="F:endonuclease activity"/>
    <property type="evidence" value="ECO:0007669"/>
    <property type="project" value="UniProtKB-KW"/>
</dbReference>
<proteinExistence type="predicted"/>
<keyword evidence="8" id="KW-1185">Reference proteome</keyword>
<name>A0ABY9QIM4_GEOTD</name>
<dbReference type="PANTHER" id="PTHR31290:SF5">
    <property type="entry name" value="UV-DAMAGE ENDONUCLEASE"/>
    <property type="match status" value="1"/>
</dbReference>